<dbReference type="Pfam" id="PF01973">
    <property type="entry name" value="MptE-like"/>
    <property type="match status" value="1"/>
</dbReference>
<protein>
    <recommendedName>
        <fullName evidence="1">6-hydroxymethylpterin diphosphokinase MptE-like domain-containing protein</fullName>
    </recommendedName>
</protein>
<accession>A0A3B6VJ16</accession>
<dbReference type="EMBL" id="CP002873">
    <property type="protein sequence ID" value="AGA65788.1"/>
    <property type="molecule type" value="Genomic_DNA"/>
</dbReference>
<feature type="domain" description="6-hydroxymethylpterin diphosphokinase MptE-like" evidence="1">
    <location>
        <begin position="192"/>
        <end position="362"/>
    </location>
</feature>
<organism evidence="2 3">
    <name type="scientific">Brachyspira pilosicoli P43/6/78</name>
    <dbReference type="NCBI Taxonomy" id="1042417"/>
    <lineage>
        <taxon>Bacteria</taxon>
        <taxon>Pseudomonadati</taxon>
        <taxon>Spirochaetota</taxon>
        <taxon>Spirochaetia</taxon>
        <taxon>Brachyspirales</taxon>
        <taxon>Brachyspiraceae</taxon>
        <taxon>Brachyspira</taxon>
    </lineage>
</organism>
<sequence>MNISIKLHNKLQQQKEELSDIYKIDVNKDGLKIIYKNNRAIHSKYNIENECKRALENINKNKNLIIIYGYGLGYILKYLLENINNYFNDEIIKDLKIVIVVEDAAIFKYSYYNIYSTNKENIFFIDSEDDIEYINKIIDYKNINGINLVMLPSLTKEEKDNANIFYTNILNNMEKELSNILTNMYFENIWTKNIIFNSEYINKSSDVSILKDAFKDFKALLICPGPTLEYSIKKIKNNRESFIVICVDTAYSVLCKNNIIPDFVVTVDGGFFNSLDFIYESADFPYLIMDIACNKIIPKRLENKTNIIRFSSNENLELIKYINDYTAISALNTSSTVASTMIDFAYYTGFKDVLLIGFDNSYPFYQRHIKHTLSYEYMINKTNKIKTFESYYFNTIKNNTNIDVYPPTEFVFENQIEYFKSFKDKYKNMNIKRLTYDAVKIEYIEEGNIDDFVFDRNMALNIADKKYKENDKTNIKEAFKKLKTILEEFKIEILNIYNEAKNTNDEEKINNIYNTSIKTIKTYQKKANILKTILSSTMMMSNRANSTKRNKLIFLLTETLSNVTYFLSRINIAIKKL</sequence>
<dbReference type="PANTHER" id="PTHR41786:SF1">
    <property type="entry name" value="6-HYDROXYMETHYLPTERIN DIPHOSPHOKINASE MPTE-LIKE DOMAIN-CONTAINING PROTEIN"/>
    <property type="match status" value="1"/>
</dbReference>
<dbReference type="Proteomes" id="UP000010793">
    <property type="component" value="Chromosome"/>
</dbReference>
<dbReference type="RefSeq" id="WP_015274030.1">
    <property type="nucleotide sequence ID" value="NC_019908.1"/>
</dbReference>
<evidence type="ECO:0000259" key="1">
    <source>
        <dbReference type="Pfam" id="PF01973"/>
    </source>
</evidence>
<dbReference type="InterPro" id="IPR002826">
    <property type="entry name" value="MptE-like"/>
</dbReference>
<dbReference type="PANTHER" id="PTHR41786">
    <property type="entry name" value="MOTILITY ACCESSORY FACTOR MAF"/>
    <property type="match status" value="1"/>
</dbReference>
<evidence type="ECO:0000313" key="2">
    <source>
        <dbReference type="EMBL" id="AGA65788.1"/>
    </source>
</evidence>
<keyword evidence="3" id="KW-1185">Reference proteome</keyword>
<dbReference type="KEGG" id="bpip:BPP43_02330"/>
<name>A0A3B6VJ16_BRAPL</name>
<dbReference type="AlphaFoldDB" id="A0A3B6VJ16"/>
<evidence type="ECO:0000313" key="3">
    <source>
        <dbReference type="Proteomes" id="UP000010793"/>
    </source>
</evidence>
<gene>
    <name evidence="2" type="ORF">BPP43_02330</name>
</gene>
<proteinExistence type="predicted"/>
<reference evidence="2 3" key="1">
    <citation type="journal article" date="2013" name="Genome Announc.">
        <title>Complete Genome Sequence of the Porcine Strain Brachyspira pilosicoli P43/6/78(T.).</title>
        <authorList>
            <person name="Lin C."/>
            <person name="den Bakker H.C."/>
            <person name="Suzuki H."/>
            <person name="Lefebure T."/>
            <person name="Ponnala L."/>
            <person name="Sun Q."/>
            <person name="Stanhope M.J."/>
            <person name="Wiedmann M."/>
            <person name="Duhamel G.E."/>
        </authorList>
    </citation>
    <scope>NUCLEOTIDE SEQUENCE [LARGE SCALE GENOMIC DNA]</scope>
    <source>
        <strain evidence="2 3">P43/6/78</strain>
    </source>
</reference>